<accession>A0ABS4QPR7</accession>
<feature type="chain" id="PRO_5045363813" description="Sensor domain-containing protein" evidence="2">
    <location>
        <begin position="22"/>
        <end position="236"/>
    </location>
</feature>
<sequence>MIRGLGLLLAGVGLALTGCSADTPENKPVLPAFGPIVAAAPAGGEPITDSDVLLARLLDPADLPSGFTPSGASRSADLPLGDPPPTKPAGCEQVMTPIGEQRPEARAWNFIGYNGPNFSSIDIDAASYPSDQLGPAFAAVQQTLRGCTVYSGADADETAIEFQLGALEQPAAGDAAASYQLRTVSDGITLMTLVSVVQVGNTLAQIAVTAPDAVDPGVLTAVTAAQVRRLRGVAGP</sequence>
<evidence type="ECO:0000256" key="2">
    <source>
        <dbReference type="SAM" id="SignalP"/>
    </source>
</evidence>
<feature type="region of interest" description="Disordered" evidence="1">
    <location>
        <begin position="65"/>
        <end position="90"/>
    </location>
</feature>
<keyword evidence="4" id="KW-1185">Reference proteome</keyword>
<keyword evidence="2" id="KW-0732">Signal</keyword>
<proteinExistence type="predicted"/>
<evidence type="ECO:0000313" key="3">
    <source>
        <dbReference type="EMBL" id="MBP2193717.1"/>
    </source>
</evidence>
<evidence type="ECO:0000313" key="4">
    <source>
        <dbReference type="Proteomes" id="UP001519325"/>
    </source>
</evidence>
<organism evidence="3 4">
    <name type="scientific">Nocardia goodfellowii</name>
    <dbReference type="NCBI Taxonomy" id="882446"/>
    <lineage>
        <taxon>Bacteria</taxon>
        <taxon>Bacillati</taxon>
        <taxon>Actinomycetota</taxon>
        <taxon>Actinomycetes</taxon>
        <taxon>Mycobacteriales</taxon>
        <taxon>Nocardiaceae</taxon>
        <taxon>Nocardia</taxon>
    </lineage>
</organism>
<name>A0ABS4QPR7_9NOCA</name>
<evidence type="ECO:0008006" key="5">
    <source>
        <dbReference type="Google" id="ProtNLM"/>
    </source>
</evidence>
<protein>
    <recommendedName>
        <fullName evidence="5">Sensor domain-containing protein</fullName>
    </recommendedName>
</protein>
<gene>
    <name evidence="3" type="ORF">BJ987_006618</name>
</gene>
<feature type="signal peptide" evidence="2">
    <location>
        <begin position="1"/>
        <end position="21"/>
    </location>
</feature>
<reference evidence="3 4" key="1">
    <citation type="submission" date="2021-03" db="EMBL/GenBank/DDBJ databases">
        <title>Sequencing the genomes of 1000 actinobacteria strains.</title>
        <authorList>
            <person name="Klenk H.-P."/>
        </authorList>
    </citation>
    <scope>NUCLEOTIDE SEQUENCE [LARGE SCALE GENOMIC DNA]</scope>
    <source>
        <strain evidence="3 4">DSM 45516</strain>
    </source>
</reference>
<dbReference type="Proteomes" id="UP001519325">
    <property type="component" value="Unassembled WGS sequence"/>
</dbReference>
<evidence type="ECO:0000256" key="1">
    <source>
        <dbReference type="SAM" id="MobiDB-lite"/>
    </source>
</evidence>
<dbReference type="EMBL" id="JAGGMR010000001">
    <property type="protein sequence ID" value="MBP2193717.1"/>
    <property type="molecule type" value="Genomic_DNA"/>
</dbReference>
<dbReference type="PROSITE" id="PS51257">
    <property type="entry name" value="PROKAR_LIPOPROTEIN"/>
    <property type="match status" value="1"/>
</dbReference>
<dbReference type="RefSeq" id="WP_209896937.1">
    <property type="nucleotide sequence ID" value="NZ_JAGGMR010000001.1"/>
</dbReference>
<comment type="caution">
    <text evidence="3">The sequence shown here is derived from an EMBL/GenBank/DDBJ whole genome shotgun (WGS) entry which is preliminary data.</text>
</comment>